<dbReference type="GO" id="GO:0097711">
    <property type="term" value="P:ciliary basal body-plasma membrane docking"/>
    <property type="evidence" value="ECO:0007669"/>
    <property type="project" value="TreeGrafter"/>
</dbReference>
<feature type="coiled-coil region" evidence="8">
    <location>
        <begin position="365"/>
        <end position="392"/>
    </location>
</feature>
<feature type="coiled-coil region" evidence="8">
    <location>
        <begin position="1450"/>
        <end position="1641"/>
    </location>
</feature>
<evidence type="ECO:0000256" key="8">
    <source>
        <dbReference type="SAM" id="Coils"/>
    </source>
</evidence>
<feature type="coiled-coil region" evidence="8">
    <location>
        <begin position="1810"/>
        <end position="1855"/>
    </location>
</feature>
<feature type="coiled-coil region" evidence="8">
    <location>
        <begin position="2056"/>
        <end position="2083"/>
    </location>
</feature>
<evidence type="ECO:0000256" key="4">
    <source>
        <dbReference type="ARBA" id="ARBA00022794"/>
    </source>
</evidence>
<keyword evidence="7" id="KW-0966">Cell projection</keyword>
<feature type="coiled-coil region" evidence="8">
    <location>
        <begin position="430"/>
        <end position="509"/>
    </location>
</feature>
<evidence type="ECO:0000256" key="2">
    <source>
        <dbReference type="ARBA" id="ARBA00004300"/>
    </source>
</evidence>
<gene>
    <name evidence="10" type="ORF">BINO364_LOCUS14457</name>
</gene>
<keyword evidence="3" id="KW-0963">Cytoplasm</keyword>
<evidence type="ECO:0000256" key="7">
    <source>
        <dbReference type="ARBA" id="ARBA00023273"/>
    </source>
</evidence>
<reference evidence="10" key="1">
    <citation type="submission" date="2021-12" db="EMBL/GenBank/DDBJ databases">
        <authorList>
            <person name="Martin H S."/>
        </authorList>
    </citation>
    <scope>NUCLEOTIDE SEQUENCE</scope>
</reference>
<keyword evidence="4" id="KW-0970">Cilium biogenesis/degradation</keyword>
<dbReference type="GO" id="GO:1905349">
    <property type="term" value="P:ciliary transition zone assembly"/>
    <property type="evidence" value="ECO:0007669"/>
    <property type="project" value="TreeGrafter"/>
</dbReference>
<evidence type="ECO:0000256" key="1">
    <source>
        <dbReference type="ARBA" id="ARBA00004120"/>
    </source>
</evidence>
<dbReference type="PANTHER" id="PTHR18879">
    <property type="entry name" value="CENTROSOMAL PROTEIN OF 290 KDA"/>
    <property type="match status" value="1"/>
</dbReference>
<sequence>METDWREILNFSQKDLKQAEKEKLCESLCWMDTDDIELNFSDLKTLFKLAQDILKYKTEQVNSLLGKVKRKIKTKDRSTITDSSAISSESVIEAITYQEEVIKANKDILEQLYADIAELEGRKNKYEKINFEDHSSESSRNTLSEMNALAQLENEISKKNRHIRKLLQDVKILEEENTTLREKLTIFKEKLKESTFLIENITEQLFTLNKENSNLKEALGSIEQEKVNLLMEIDNLKADLHSKDVEYEKVGEDVKLKLQHLKHSLKSHKIEIERLSQENSELRESLTHTPKSVSSPKQKTTREELKIKELQEKLTEASEQMIQSANLIQVLKSENRQLKTVIEEMPDSMSEQKNVSDDGKEKQMIVKLRNKVQDLNDALQRSEQMLTRREEELAEIAGQLQLLRSDEGINALIEGIKNKKRDLRLKDESIKSLVQEVNQLSELVSNLQMENETMREKLQIPIDEKIETGGIIKKIKDLENVTIEFSKKIHEYENKLITVEMDNREKNETISKLKAIMKKANIDQHSFKAIEMKDEVDQNIIGTNKIYSTENIQVIIEENEGLRNGLTEILNFLKDNSTTSSGVLSLECPSLEALLNSMEARKSAGWFSPHMKTVMELKAAQGGKDALLHALHESRKETYQILEKLTKQEQKAIELEKTLQELKTMTTTKIPTEDKISSTADISTGEFGSWMLNVDEKIDIKDQNDIQNIIMKGNILFESQFKQALQYFENKFTNLYDKFTSLAIATSDELNSYSIKEERYKVEIENLKCQIEDDDDDISNQSPGLVNVSKSVFSDRKYAYLEESYKQIRTMNENIKNELLQIKKEKMIEMSTYERKIQNLIISIVTLTDKLRNSIPVELFLQQNETLNEITVKYRNMIEAKYANKYIKSEELCKRLEEDKLDLLRRFHCDMQNISKKETLTTNKILNDIEQSVLQQQLKQICFEVQNKNNEIEKLQMKIMDLQVTQADLINKSVHAESNEDVIFLKEQVQKLGEDNMIIKEQYQDAQNQLDVVTLQLQSHQQKEFNNEIEINMLRHQILDLQSMGDNKAIIARLSGEVLLSQMQTSETQERLEALKITLNKEKQLRAETEEILMNRQNIFDMYTLKYEKKIRNLTETIDILRHQYQGSLPLISIETFVDKVEDIYRKSYDIDVKLNEIEDLRSDLMTKHTIYKQILDISSTKCLEEDDTCPHKLKNIITEETQKLQMDYYNKKLLSFDQSHKKLLDRCSFLEKTLLLVNQGFKINSSPINGYRQKMHENNDIKIEDINSDDDSSSEGNRTITLSHPKTDVKLLKKNIGSNNHDNGDQEQYITETKKVTNRHTQTINIVINSDFKFTQTDIDLNVKELESQNDKLLCDIKQKEKIIEELSATFKQYKQNFEQLSEEKHDLNTTIRSLKHSNSCKEESLKKLGSINDVLKEEIHGLKLKQQAEINRLNDTVSSENQSLLVELKKIESDKNEIIVKYKQLLNKERNDYSKSLKDLQMKLKDLQSKLDQKESEVTNTSDDVKETTNKYTLKICELEDKCFKLSSELSSYEAEFKSQQSEMERWKNLASERLIKMEQLSAQIKERHNHEMESYKAENQHWISQLNETQREHMELRARLTEQKTLHLKQLAEKDGHIEQLRSVINNLKSQILNMQTMLTINDPSFDLSAIVEVEEVSDQQSDRLELKCESSVDFNESHDDLMRMPCSSTAIWQEPAVDRLRREKQLMSKQNAMLRRQIKALAARERRSRLDAQNLKNQVFRISTSGNKVPSAESAALQSKVATLQAQLAGARRDATSSLALWDKCKRAQQASERWQVRYEEKCQDVNKLEASLNLAKSAISRLEKEKRILISRLNDEKQEKKLAVEKHDVEESEKEIDGDVHSARTDVAVSERALYARVEAQQRRIVALELAERGNETLVTEYEKSLAEITALKGQVLKLESTLLEAQIKSPLKNSDVSPELEYWKNYCDMLKEENMQLSVRVSAIESSADAGAGAGAEPHRVARLQHTVLTLRALVSKLQAEQKTLNAQKRADSRPSSAKSGNDKIRNHEESRSIKIFNLKKSISEKDELLQKSKEMLNMAMEKNERLARENMFLRRRLEELTD</sequence>
<feature type="compositionally biased region" description="Polar residues" evidence="9">
    <location>
        <begin position="287"/>
        <end position="298"/>
    </location>
</feature>
<evidence type="ECO:0000256" key="5">
    <source>
        <dbReference type="ARBA" id="ARBA00023054"/>
    </source>
</evidence>
<organism evidence="10 11">
    <name type="scientific">Brenthis ino</name>
    <name type="common">lesser marbled fritillary</name>
    <dbReference type="NCBI Taxonomy" id="405034"/>
    <lineage>
        <taxon>Eukaryota</taxon>
        <taxon>Metazoa</taxon>
        <taxon>Ecdysozoa</taxon>
        <taxon>Arthropoda</taxon>
        <taxon>Hexapoda</taxon>
        <taxon>Insecta</taxon>
        <taxon>Pterygota</taxon>
        <taxon>Neoptera</taxon>
        <taxon>Endopterygota</taxon>
        <taxon>Lepidoptera</taxon>
        <taxon>Glossata</taxon>
        <taxon>Ditrysia</taxon>
        <taxon>Papilionoidea</taxon>
        <taxon>Nymphalidae</taxon>
        <taxon>Heliconiinae</taxon>
        <taxon>Argynnini</taxon>
        <taxon>Brenthis</taxon>
    </lineage>
</organism>
<dbReference type="OrthoDB" id="6351660at2759"/>
<feature type="non-terminal residue" evidence="10">
    <location>
        <position position="2089"/>
    </location>
</feature>
<evidence type="ECO:0000256" key="3">
    <source>
        <dbReference type="ARBA" id="ARBA00022490"/>
    </source>
</evidence>
<feature type="coiled-coil region" evidence="8">
    <location>
        <begin position="938"/>
        <end position="1023"/>
    </location>
</feature>
<feature type="coiled-coil region" evidence="8">
    <location>
        <begin position="1701"/>
        <end position="1778"/>
    </location>
</feature>
<feature type="region of interest" description="Disordered" evidence="9">
    <location>
        <begin position="2010"/>
        <end position="2035"/>
    </location>
</feature>
<dbReference type="GO" id="GO:0035869">
    <property type="term" value="C:ciliary transition zone"/>
    <property type="evidence" value="ECO:0007669"/>
    <property type="project" value="TreeGrafter"/>
</dbReference>
<keyword evidence="6" id="KW-0206">Cytoskeleton</keyword>
<proteinExistence type="predicted"/>
<evidence type="ECO:0008006" key="12">
    <source>
        <dbReference type="Google" id="ProtNLM"/>
    </source>
</evidence>
<evidence type="ECO:0000256" key="9">
    <source>
        <dbReference type="SAM" id="MobiDB-lite"/>
    </source>
</evidence>
<protein>
    <recommendedName>
        <fullName evidence="12">Centrosomal protein of 290 kDa</fullName>
    </recommendedName>
</protein>
<dbReference type="Proteomes" id="UP000838878">
    <property type="component" value="Chromosome 8"/>
</dbReference>
<name>A0A8J9V0A8_9NEOP</name>
<feature type="region of interest" description="Disordered" evidence="9">
    <location>
        <begin position="281"/>
        <end position="303"/>
    </location>
</feature>
<evidence type="ECO:0000313" key="10">
    <source>
        <dbReference type="EMBL" id="CAH0729363.1"/>
    </source>
</evidence>
<dbReference type="PANTHER" id="PTHR18879:SF20">
    <property type="entry name" value="CENTROSOMAL PROTEIN OF 290 KDA"/>
    <property type="match status" value="1"/>
</dbReference>
<keyword evidence="5 8" id="KW-0175">Coiled coil</keyword>
<dbReference type="InterPro" id="IPR026201">
    <property type="entry name" value="Cep290"/>
</dbReference>
<dbReference type="GO" id="GO:0034451">
    <property type="term" value="C:centriolar satellite"/>
    <property type="evidence" value="ECO:0007669"/>
    <property type="project" value="TreeGrafter"/>
</dbReference>
<comment type="subcellular location">
    <subcellularLocation>
        <location evidence="1">Cytoplasm</location>
        <location evidence="1">Cytoskeleton</location>
        <location evidence="1">Cilium basal body</location>
    </subcellularLocation>
    <subcellularLocation>
        <location evidence="2">Cytoplasm</location>
        <location evidence="2">Cytoskeleton</location>
        <location evidence="2">Microtubule organizing center</location>
        <location evidence="2">Centrosome</location>
    </subcellularLocation>
</comment>
<accession>A0A8J9V0A8</accession>
<feature type="coiled-coil region" evidence="8">
    <location>
        <begin position="1344"/>
        <end position="1399"/>
    </location>
</feature>
<evidence type="ECO:0000256" key="6">
    <source>
        <dbReference type="ARBA" id="ARBA00023212"/>
    </source>
</evidence>
<keyword evidence="11" id="KW-1185">Reference proteome</keyword>
<dbReference type="EMBL" id="OV170228">
    <property type="protein sequence ID" value="CAH0729363.1"/>
    <property type="molecule type" value="Genomic_DNA"/>
</dbReference>
<evidence type="ECO:0000313" key="11">
    <source>
        <dbReference type="Proteomes" id="UP000838878"/>
    </source>
</evidence>
<dbReference type="GO" id="GO:1905515">
    <property type="term" value="P:non-motile cilium assembly"/>
    <property type="evidence" value="ECO:0007669"/>
    <property type="project" value="TreeGrafter"/>
</dbReference>
<feature type="coiled-coil region" evidence="8">
    <location>
        <begin position="750"/>
        <end position="777"/>
    </location>
</feature>